<dbReference type="STRING" id="1209926.A0A1G4B0V1"/>
<dbReference type="GO" id="GO:0004222">
    <property type="term" value="F:metalloendopeptidase activity"/>
    <property type="evidence" value="ECO:0007669"/>
    <property type="project" value="InterPro"/>
</dbReference>
<dbReference type="Gene3D" id="3.40.390.10">
    <property type="entry name" value="Collagenase (Catalytic Domain)"/>
    <property type="match status" value="1"/>
</dbReference>
<dbReference type="InterPro" id="IPR024079">
    <property type="entry name" value="MetalloPept_cat_dom_sf"/>
</dbReference>
<organism evidence="1 2">
    <name type="scientific">Colletotrichum orchidophilum</name>
    <dbReference type="NCBI Taxonomy" id="1209926"/>
    <lineage>
        <taxon>Eukaryota</taxon>
        <taxon>Fungi</taxon>
        <taxon>Dikarya</taxon>
        <taxon>Ascomycota</taxon>
        <taxon>Pezizomycotina</taxon>
        <taxon>Sordariomycetes</taxon>
        <taxon>Hypocreomycetidae</taxon>
        <taxon>Glomerellales</taxon>
        <taxon>Glomerellaceae</taxon>
        <taxon>Colletotrichum</taxon>
    </lineage>
</organism>
<dbReference type="SUPFAM" id="SSF55486">
    <property type="entry name" value="Metalloproteases ('zincins'), catalytic domain"/>
    <property type="match status" value="1"/>
</dbReference>
<comment type="caution">
    <text evidence="1">The sequence shown here is derived from an EMBL/GenBank/DDBJ whole genome shotgun (WGS) entry which is preliminary data.</text>
</comment>
<accession>A0A1G4B0V1</accession>
<dbReference type="Pfam" id="PF02102">
    <property type="entry name" value="Peptidase_M35"/>
    <property type="match status" value="1"/>
</dbReference>
<dbReference type="RefSeq" id="XP_022472169.1">
    <property type="nucleotide sequence ID" value="XM_022621293.1"/>
</dbReference>
<sequence>MNKVSVDENTAAKSSITAALEECNNLQRRGNETTLEASSKALANCQVLITAAAADVTDVAGTSKRFVEYSGSDSSENRNIVVARSRNVAQECHSTDSGLSRHFCSIDYGVCGLDSHLNAYMALIMSPLLFGLPTLRVGCHRQC</sequence>
<proteinExistence type="predicted"/>
<reference evidence="1 2" key="1">
    <citation type="submission" date="2016-09" db="EMBL/GenBank/DDBJ databases">
        <authorList>
            <person name="Capua I."/>
            <person name="De Benedictis P."/>
            <person name="Joannis T."/>
            <person name="Lombin L.H."/>
            <person name="Cattoli G."/>
        </authorList>
    </citation>
    <scope>NUCLEOTIDE SEQUENCE [LARGE SCALE GENOMIC DNA]</scope>
    <source>
        <strain evidence="1 2">IMI 309357</strain>
    </source>
</reference>
<evidence type="ECO:0000313" key="2">
    <source>
        <dbReference type="Proteomes" id="UP000176998"/>
    </source>
</evidence>
<protein>
    <submittedName>
        <fullName evidence="1">Metalloproteinase</fullName>
    </submittedName>
</protein>
<dbReference type="AlphaFoldDB" id="A0A1G4B0V1"/>
<keyword evidence="2" id="KW-1185">Reference proteome</keyword>
<gene>
    <name evidence="1" type="ORF">CORC01_09664</name>
</gene>
<evidence type="ECO:0000313" key="1">
    <source>
        <dbReference type="EMBL" id="OHE95007.1"/>
    </source>
</evidence>
<dbReference type="Proteomes" id="UP000176998">
    <property type="component" value="Unassembled WGS sequence"/>
</dbReference>
<dbReference type="EMBL" id="MJBS01000089">
    <property type="protein sequence ID" value="OHE95007.1"/>
    <property type="molecule type" value="Genomic_DNA"/>
</dbReference>
<name>A0A1G4B0V1_9PEZI</name>
<dbReference type="GeneID" id="34562803"/>
<dbReference type="OrthoDB" id="412874at2759"/>
<dbReference type="InterPro" id="IPR001384">
    <property type="entry name" value="Peptidase_M35"/>
</dbReference>
<dbReference type="GO" id="GO:0006508">
    <property type="term" value="P:proteolysis"/>
    <property type="evidence" value="ECO:0007669"/>
    <property type="project" value="InterPro"/>
</dbReference>